<dbReference type="PROSITE" id="PS51257">
    <property type="entry name" value="PROKAR_LIPOPROTEIN"/>
    <property type="match status" value="1"/>
</dbReference>
<gene>
    <name evidence="1" type="ORF">J3359_09345</name>
</gene>
<dbReference type="Proteomes" id="UP000663920">
    <property type="component" value="Chromosome"/>
</dbReference>
<reference evidence="1 2" key="1">
    <citation type="submission" date="2021-03" db="EMBL/GenBank/DDBJ databases">
        <title>Complete genome of Polaribacter_sp.SM13.</title>
        <authorList>
            <person name="Jeong S.W."/>
            <person name="Bae J.W."/>
        </authorList>
    </citation>
    <scope>NUCLEOTIDE SEQUENCE [LARGE SCALE GENOMIC DNA]</scope>
    <source>
        <strain evidence="1 2">SM13</strain>
    </source>
</reference>
<evidence type="ECO:0000313" key="1">
    <source>
        <dbReference type="EMBL" id="QTE21053.1"/>
    </source>
</evidence>
<name>A0A975CJX8_9FLAO</name>
<dbReference type="AlphaFoldDB" id="A0A975CJX8"/>
<evidence type="ECO:0000313" key="2">
    <source>
        <dbReference type="Proteomes" id="UP000663920"/>
    </source>
</evidence>
<protein>
    <submittedName>
        <fullName evidence="1">Uncharacterized protein</fullName>
    </submittedName>
</protein>
<sequence>MKNSKKLMGLYIILNVLFSCTKDKKVLRTIGTRIDSTKMIHWGKGFYKTRIYYNFTYSGKNYKCSYKSNKLTRSHDYIYSKGDSILISFPISNPKDSKVLKKIFD</sequence>
<organism evidence="1 2">
    <name type="scientific">Polaribacter cellanae</name>
    <dbReference type="NCBI Taxonomy" id="2818493"/>
    <lineage>
        <taxon>Bacteria</taxon>
        <taxon>Pseudomonadati</taxon>
        <taxon>Bacteroidota</taxon>
        <taxon>Flavobacteriia</taxon>
        <taxon>Flavobacteriales</taxon>
        <taxon>Flavobacteriaceae</taxon>
    </lineage>
</organism>
<dbReference type="EMBL" id="CP071869">
    <property type="protein sequence ID" value="QTE21053.1"/>
    <property type="molecule type" value="Genomic_DNA"/>
</dbReference>
<dbReference type="KEGG" id="pcea:J3359_09345"/>
<keyword evidence="2" id="KW-1185">Reference proteome</keyword>
<dbReference type="RefSeq" id="WP_208076649.1">
    <property type="nucleotide sequence ID" value="NZ_CP071869.1"/>
</dbReference>
<accession>A0A975CJX8</accession>
<proteinExistence type="predicted"/>